<protein>
    <submittedName>
        <fullName evidence="2">Fam-h protein</fullName>
    </submittedName>
</protein>
<evidence type="ECO:0000313" key="3">
    <source>
        <dbReference type="Proteomes" id="UP000220158"/>
    </source>
</evidence>
<keyword evidence="1" id="KW-0812">Transmembrane</keyword>
<keyword evidence="3" id="KW-1185">Reference proteome</keyword>
<dbReference type="KEGG" id="prel:PRELSG_0001950"/>
<evidence type="ECO:0000256" key="1">
    <source>
        <dbReference type="SAM" id="Phobius"/>
    </source>
</evidence>
<reference evidence="2 3" key="1">
    <citation type="submission" date="2015-04" db="EMBL/GenBank/DDBJ databases">
        <authorList>
            <consortium name="Pathogen Informatics"/>
        </authorList>
    </citation>
    <scope>NUCLEOTIDE SEQUENCE [LARGE SCALE GENOMIC DNA]</scope>
    <source>
        <strain evidence="2 3">SGS1</strain>
    </source>
</reference>
<dbReference type="InterPro" id="IPR022139">
    <property type="entry name" value="Fam-L/Fam-M-like_plasmodium"/>
</dbReference>
<proteinExistence type="predicted"/>
<feature type="transmembrane region" description="Helical" evidence="1">
    <location>
        <begin position="40"/>
        <end position="58"/>
    </location>
</feature>
<dbReference type="Pfam" id="PF12420">
    <property type="entry name" value="DUF3671"/>
    <property type="match status" value="1"/>
</dbReference>
<dbReference type="Proteomes" id="UP000220158">
    <property type="component" value="Unassembled WGS sequence"/>
</dbReference>
<keyword evidence="1" id="KW-0472">Membrane</keyword>
<gene>
    <name evidence="2" type="ORF">PRELSG_0001950</name>
</gene>
<feature type="transmembrane region" description="Helical" evidence="1">
    <location>
        <begin position="203"/>
        <end position="223"/>
    </location>
</feature>
<dbReference type="EMBL" id="CVMU01000055">
    <property type="protein sequence ID" value="CRG84222.1"/>
    <property type="molecule type" value="Genomic_DNA"/>
</dbReference>
<dbReference type="AlphaFoldDB" id="A0A1J1GJX9"/>
<accession>A0A1J1GJX9</accession>
<name>A0A1J1GJX9_PLARL</name>
<dbReference type="GeneID" id="39733922"/>
<sequence>MKNSTIYNVTGYHRDNSYIAKFFNKKSLLTSKICYTTQKINVSFFLKFFLFTILIWILDFSTNGTCKFFNNKHNLGTSVNLRVKRILSDCTHLPKLNKSELKVNLLDTMEKEDIPEHEKVQQQITSNLLLTKTKPKNEENIIDIFDQSKNENTNNKNEKKKDSLVNKCSIISFCCFTTILVTSLYFLKKIKLLPLSNDDLTQYFLLCIYIGLIYIILILYSLIYRKV</sequence>
<organism evidence="2 3">
    <name type="scientific">Plasmodium relictum</name>
    <dbReference type="NCBI Taxonomy" id="85471"/>
    <lineage>
        <taxon>Eukaryota</taxon>
        <taxon>Sar</taxon>
        <taxon>Alveolata</taxon>
        <taxon>Apicomplexa</taxon>
        <taxon>Aconoidasida</taxon>
        <taxon>Haemosporida</taxon>
        <taxon>Plasmodiidae</taxon>
        <taxon>Plasmodium</taxon>
        <taxon>Plasmodium (Haemamoeba)</taxon>
    </lineage>
</organism>
<keyword evidence="1" id="KW-1133">Transmembrane helix</keyword>
<evidence type="ECO:0000313" key="2">
    <source>
        <dbReference type="EMBL" id="CRG84222.1"/>
    </source>
</evidence>
<feature type="transmembrane region" description="Helical" evidence="1">
    <location>
        <begin position="164"/>
        <end position="187"/>
    </location>
</feature>
<dbReference type="VEuPathDB" id="PlasmoDB:PRELSG_0001950"/>
<dbReference type="RefSeq" id="XP_028531062.1">
    <property type="nucleotide sequence ID" value="XM_028678556.1"/>
</dbReference>